<name>A0A167FPA4_9ASCO</name>
<dbReference type="EMBL" id="CP014503">
    <property type="protein sequence ID" value="ANB15535.1"/>
    <property type="molecule type" value="Genomic_DNA"/>
</dbReference>
<reference evidence="2 3" key="1">
    <citation type="submission" date="2016-02" db="EMBL/GenBank/DDBJ databases">
        <title>Complete genome sequence and transcriptome regulation of the pentose utilising yeast Sugiyamaella lignohabitans.</title>
        <authorList>
            <person name="Bellasio M."/>
            <person name="Peymann A."/>
            <person name="Valli M."/>
            <person name="Sipitzky M."/>
            <person name="Graf A."/>
            <person name="Sauer M."/>
            <person name="Marx H."/>
            <person name="Mattanovich D."/>
        </authorList>
    </citation>
    <scope>NUCLEOTIDE SEQUENCE [LARGE SCALE GENOMIC DNA]</scope>
    <source>
        <strain evidence="2 3">CBS 10342</strain>
    </source>
</reference>
<evidence type="ECO:0000313" key="2">
    <source>
        <dbReference type="EMBL" id="ANB15535.1"/>
    </source>
</evidence>
<gene>
    <name evidence="2" type="ORF">AWJ20_3163</name>
</gene>
<feature type="compositionally biased region" description="Polar residues" evidence="1">
    <location>
        <begin position="111"/>
        <end position="121"/>
    </location>
</feature>
<dbReference type="KEGG" id="slb:AWJ20_3163"/>
<feature type="region of interest" description="Disordered" evidence="1">
    <location>
        <begin position="111"/>
        <end position="135"/>
    </location>
</feature>
<evidence type="ECO:0000256" key="1">
    <source>
        <dbReference type="SAM" id="MobiDB-lite"/>
    </source>
</evidence>
<evidence type="ECO:0000313" key="3">
    <source>
        <dbReference type="Proteomes" id="UP000189580"/>
    </source>
</evidence>
<keyword evidence="3" id="KW-1185">Reference proteome</keyword>
<proteinExistence type="predicted"/>
<protein>
    <submittedName>
        <fullName evidence="2">Uncharacterized protein</fullName>
    </submittedName>
</protein>
<dbReference type="GeneID" id="30035155"/>
<feature type="compositionally biased region" description="Polar residues" evidence="1">
    <location>
        <begin position="26"/>
        <end position="40"/>
    </location>
</feature>
<organism evidence="2 3">
    <name type="scientific">Sugiyamaella lignohabitans</name>
    <dbReference type="NCBI Taxonomy" id="796027"/>
    <lineage>
        <taxon>Eukaryota</taxon>
        <taxon>Fungi</taxon>
        <taxon>Dikarya</taxon>
        <taxon>Ascomycota</taxon>
        <taxon>Saccharomycotina</taxon>
        <taxon>Dipodascomycetes</taxon>
        <taxon>Dipodascales</taxon>
        <taxon>Trichomonascaceae</taxon>
        <taxon>Sugiyamaella</taxon>
    </lineage>
</organism>
<dbReference type="RefSeq" id="XP_018738012.1">
    <property type="nucleotide sequence ID" value="XM_018880166.1"/>
</dbReference>
<sequence length="413" mass="43217">MAGSGGDSSKVRSREPTALGLAIGFGSSSRNPSGASTAGSTPLDIPQAGSYGNELTYFPVEQFAESPHDPNTLSTFYNRVKSLTTAATSVMQNVLPGSGQKEELNFKRTASGSINNVSNGPDGSPYGGQSSGSGFSALHHLAPSAPLVTSGLSPATGSASPAMNINSTSIAIPTVTRTDTFGSTVLAGLPGVGSGIVSDNSTIGSSMRTNNISDAAFESDRAIALGTNINTTTSDGNAVGASTPTASPLRYLQNPWNTNPRISGSDGGSDMLSTAILTSQKAAPSVANVTVGEYSEELNVDRSIHSMERSFSKHSTQLSRSPSTSTMYSYNPRSHLPGYALEQDDASDTESIVSSNRDYIISQLSRRIEPITPGGLNREFWMKDENASECFRCARQFTGKSYVSYNEFPGHTN</sequence>
<feature type="region of interest" description="Disordered" evidence="1">
    <location>
        <begin position="1"/>
        <end position="46"/>
    </location>
</feature>
<dbReference type="AlphaFoldDB" id="A0A167FPA4"/>
<dbReference type="Proteomes" id="UP000189580">
    <property type="component" value="Chromosome b"/>
</dbReference>
<accession>A0A167FPA4</accession>